<comment type="caution">
    <text evidence="1">The sequence shown here is derived from an EMBL/GenBank/DDBJ whole genome shotgun (WGS) entry which is preliminary data.</text>
</comment>
<evidence type="ECO:0000313" key="1">
    <source>
        <dbReference type="EMBL" id="CAI7988514.1"/>
    </source>
</evidence>
<organism evidence="1 2">
    <name type="scientific">Geodia barretti</name>
    <name type="common">Barrett's horny sponge</name>
    <dbReference type="NCBI Taxonomy" id="519541"/>
    <lineage>
        <taxon>Eukaryota</taxon>
        <taxon>Metazoa</taxon>
        <taxon>Porifera</taxon>
        <taxon>Demospongiae</taxon>
        <taxon>Heteroscleromorpha</taxon>
        <taxon>Tetractinellida</taxon>
        <taxon>Astrophorina</taxon>
        <taxon>Geodiidae</taxon>
        <taxon>Geodia</taxon>
    </lineage>
</organism>
<dbReference type="AlphaFoldDB" id="A0AA35QRN9"/>
<evidence type="ECO:0000313" key="2">
    <source>
        <dbReference type="Proteomes" id="UP001174909"/>
    </source>
</evidence>
<reference evidence="1" key="1">
    <citation type="submission" date="2023-03" db="EMBL/GenBank/DDBJ databases">
        <authorList>
            <person name="Steffen K."/>
            <person name="Cardenas P."/>
        </authorList>
    </citation>
    <scope>NUCLEOTIDE SEQUENCE</scope>
</reference>
<dbReference type="EMBL" id="CASHTH010000001">
    <property type="protein sequence ID" value="CAI7988514.1"/>
    <property type="molecule type" value="Genomic_DNA"/>
</dbReference>
<accession>A0AA35QRN9</accession>
<protein>
    <submittedName>
        <fullName evidence="1">Uncharacterized protein</fullName>
    </submittedName>
</protein>
<gene>
    <name evidence="1" type="ORF">GBAR_LOCUS2</name>
</gene>
<dbReference type="Proteomes" id="UP001174909">
    <property type="component" value="Unassembled WGS sequence"/>
</dbReference>
<name>A0AA35QRN9_GEOBA</name>
<feature type="non-terminal residue" evidence="1">
    <location>
        <position position="67"/>
    </location>
</feature>
<proteinExistence type="predicted"/>
<keyword evidence="2" id="KW-1185">Reference proteome</keyword>
<sequence>MRNRAFLQFSFSPIMTTLVLAAVSTSFFSTLILVSVFDSTTLRFFPSLPMTKPATSPGHSKARQPIS</sequence>